<dbReference type="InterPro" id="IPR002145">
    <property type="entry name" value="CopG"/>
</dbReference>
<evidence type="ECO:0000313" key="3">
    <source>
        <dbReference type="Proteomes" id="UP000539538"/>
    </source>
</evidence>
<accession>A0ABR6KYM8</accession>
<dbReference type="EMBL" id="JACHOT010000001">
    <property type="protein sequence ID" value="MBB4649540.1"/>
    <property type="molecule type" value="Genomic_DNA"/>
</dbReference>
<protein>
    <recommendedName>
        <fullName evidence="1">Ribbon-helix-helix protein CopG domain-containing protein</fullName>
    </recommendedName>
</protein>
<organism evidence="2 3">
    <name type="scientific">Aminobacter niigataensis</name>
    <dbReference type="NCBI Taxonomy" id="83265"/>
    <lineage>
        <taxon>Bacteria</taxon>
        <taxon>Pseudomonadati</taxon>
        <taxon>Pseudomonadota</taxon>
        <taxon>Alphaproteobacteria</taxon>
        <taxon>Hyphomicrobiales</taxon>
        <taxon>Phyllobacteriaceae</taxon>
        <taxon>Aminobacter</taxon>
    </lineage>
</organism>
<dbReference type="Proteomes" id="UP000539538">
    <property type="component" value="Unassembled WGS sequence"/>
</dbReference>
<sequence>MSTRIDFADELESASNRIADISRADLQIMLRRAALRLRNVEGIVLEPDVNEAIDALAYDLKMNRKDLIRVIIREWLEKGAYLPVRIEDDEP</sequence>
<gene>
    <name evidence="2" type="ORF">GGQ99_001262</name>
</gene>
<feature type="domain" description="Ribbon-helix-helix protein CopG" evidence="1">
    <location>
        <begin position="45"/>
        <end position="78"/>
    </location>
</feature>
<evidence type="ECO:0000259" key="1">
    <source>
        <dbReference type="Pfam" id="PF01402"/>
    </source>
</evidence>
<comment type="caution">
    <text evidence="2">The sequence shown here is derived from an EMBL/GenBank/DDBJ whole genome shotgun (WGS) entry which is preliminary data.</text>
</comment>
<evidence type="ECO:0000313" key="2">
    <source>
        <dbReference type="EMBL" id="MBB4649540.1"/>
    </source>
</evidence>
<proteinExistence type="predicted"/>
<keyword evidence="3" id="KW-1185">Reference proteome</keyword>
<name>A0ABR6KYM8_9HYPH</name>
<dbReference type="RefSeq" id="WP_183261396.1">
    <property type="nucleotide sequence ID" value="NZ_BAAAVZ010000003.1"/>
</dbReference>
<reference evidence="2 3" key="1">
    <citation type="submission" date="2020-08" db="EMBL/GenBank/DDBJ databases">
        <title>Genomic Encyclopedia of Type Strains, Phase IV (KMG-IV): sequencing the most valuable type-strain genomes for metagenomic binning, comparative biology and taxonomic classification.</title>
        <authorList>
            <person name="Goeker M."/>
        </authorList>
    </citation>
    <scope>NUCLEOTIDE SEQUENCE [LARGE SCALE GENOMIC DNA]</scope>
    <source>
        <strain evidence="2 3">DSM 7050</strain>
    </source>
</reference>
<dbReference type="Pfam" id="PF01402">
    <property type="entry name" value="RHH_1"/>
    <property type="match status" value="1"/>
</dbReference>